<evidence type="ECO:0000256" key="2">
    <source>
        <dbReference type="ARBA" id="ARBA00023125"/>
    </source>
</evidence>
<evidence type="ECO:0000313" key="7">
    <source>
        <dbReference type="Proteomes" id="UP001257060"/>
    </source>
</evidence>
<protein>
    <submittedName>
        <fullName evidence="6">IclR family transcriptional regulator</fullName>
    </submittedName>
</protein>
<dbReference type="SUPFAM" id="SSF55781">
    <property type="entry name" value="GAF domain-like"/>
    <property type="match status" value="1"/>
</dbReference>
<feature type="domain" description="IclR-ED" evidence="5">
    <location>
        <begin position="70"/>
        <end position="253"/>
    </location>
</feature>
<dbReference type="EMBL" id="JAMQOP010000003">
    <property type="protein sequence ID" value="MDS0300105.1"/>
    <property type="molecule type" value="Genomic_DNA"/>
</dbReference>
<evidence type="ECO:0000256" key="3">
    <source>
        <dbReference type="ARBA" id="ARBA00023163"/>
    </source>
</evidence>
<keyword evidence="2" id="KW-0238">DNA-binding</keyword>
<evidence type="ECO:0000313" key="6">
    <source>
        <dbReference type="EMBL" id="MDS0300105.1"/>
    </source>
</evidence>
<dbReference type="InterPro" id="IPR050707">
    <property type="entry name" value="HTH_MetabolicPath_Reg"/>
</dbReference>
<dbReference type="Pfam" id="PF01614">
    <property type="entry name" value="IclR_C"/>
    <property type="match status" value="1"/>
</dbReference>
<dbReference type="InterPro" id="IPR029016">
    <property type="entry name" value="GAF-like_dom_sf"/>
</dbReference>
<dbReference type="Pfam" id="PF09339">
    <property type="entry name" value="HTH_IclR"/>
    <property type="match status" value="1"/>
</dbReference>
<feature type="domain" description="HTH iclR-type" evidence="4">
    <location>
        <begin position="10"/>
        <end position="69"/>
    </location>
</feature>
<keyword evidence="1" id="KW-0805">Transcription regulation</keyword>
<proteinExistence type="predicted"/>
<evidence type="ECO:0000256" key="1">
    <source>
        <dbReference type="ARBA" id="ARBA00023015"/>
    </source>
</evidence>
<dbReference type="SMART" id="SM00346">
    <property type="entry name" value="HTH_ICLR"/>
    <property type="match status" value="1"/>
</dbReference>
<dbReference type="InterPro" id="IPR036388">
    <property type="entry name" value="WH-like_DNA-bd_sf"/>
</dbReference>
<dbReference type="Gene3D" id="3.30.450.40">
    <property type="match status" value="1"/>
</dbReference>
<dbReference type="Gene3D" id="1.10.10.10">
    <property type="entry name" value="Winged helix-like DNA-binding domain superfamily/Winged helix DNA-binding domain"/>
    <property type="match status" value="1"/>
</dbReference>
<name>A0ABU2GH27_9EURY</name>
<dbReference type="PANTHER" id="PTHR30136:SF35">
    <property type="entry name" value="HTH-TYPE TRANSCRIPTIONAL REGULATOR RV1719"/>
    <property type="match status" value="1"/>
</dbReference>
<dbReference type="InterPro" id="IPR005471">
    <property type="entry name" value="Tscrpt_reg_IclR_N"/>
</dbReference>
<dbReference type="PROSITE" id="PS51078">
    <property type="entry name" value="ICLR_ED"/>
    <property type="match status" value="1"/>
</dbReference>
<sequence length="256" mass="28219">MKPRRTGDTLQTTDISLRVVEHVTELDGATLAELTAETGLAKSTVHNHLKTLSQYGYLNREGDTYHVGVKLYHLGNYARKRHEAYEVARAVVPELADETQLEADFTVEENGRIVSLYDVSTFSDTASSLVDSRLFHVHSTASGKSILSEYSEERVRAILDRWGLPAQTERTITDADELVEELEAVRERGHATSFGEAIEGMWAIGVPVTGPDGTVCGSINVCAPTYAHDESRERAVVDALDEKAAVFERRLAEQGT</sequence>
<evidence type="ECO:0000259" key="5">
    <source>
        <dbReference type="PROSITE" id="PS51078"/>
    </source>
</evidence>
<gene>
    <name evidence="6" type="ORF">NDI76_15270</name>
</gene>
<keyword evidence="3" id="KW-0804">Transcription</keyword>
<comment type="caution">
    <text evidence="6">The sequence shown here is derived from an EMBL/GenBank/DDBJ whole genome shotgun (WGS) entry which is preliminary data.</text>
</comment>
<dbReference type="RefSeq" id="WP_310924998.1">
    <property type="nucleotide sequence ID" value="NZ_JAMQOP010000003.1"/>
</dbReference>
<dbReference type="InterPro" id="IPR014757">
    <property type="entry name" value="Tscrpt_reg_IclR_C"/>
</dbReference>
<evidence type="ECO:0000259" key="4">
    <source>
        <dbReference type="PROSITE" id="PS51077"/>
    </source>
</evidence>
<dbReference type="PANTHER" id="PTHR30136">
    <property type="entry name" value="HELIX-TURN-HELIX TRANSCRIPTIONAL REGULATOR, ICLR FAMILY"/>
    <property type="match status" value="1"/>
</dbReference>
<dbReference type="PROSITE" id="PS51077">
    <property type="entry name" value="HTH_ICLR"/>
    <property type="match status" value="1"/>
</dbReference>
<keyword evidence="7" id="KW-1185">Reference proteome</keyword>
<dbReference type="Proteomes" id="UP001257060">
    <property type="component" value="Unassembled WGS sequence"/>
</dbReference>
<dbReference type="InterPro" id="IPR036390">
    <property type="entry name" value="WH_DNA-bd_sf"/>
</dbReference>
<organism evidence="6 7">
    <name type="scientific">Halogeometricum salsisoli</name>
    <dbReference type="NCBI Taxonomy" id="2950536"/>
    <lineage>
        <taxon>Archaea</taxon>
        <taxon>Methanobacteriati</taxon>
        <taxon>Methanobacteriota</taxon>
        <taxon>Stenosarchaea group</taxon>
        <taxon>Halobacteria</taxon>
        <taxon>Halobacteriales</taxon>
        <taxon>Haloferacaceae</taxon>
        <taxon>Halogeometricum</taxon>
    </lineage>
</organism>
<accession>A0ABU2GH27</accession>
<dbReference type="SUPFAM" id="SSF46785">
    <property type="entry name" value="Winged helix' DNA-binding domain"/>
    <property type="match status" value="1"/>
</dbReference>
<reference evidence="6 7" key="1">
    <citation type="submission" date="2022-06" db="EMBL/GenBank/DDBJ databases">
        <title>Halogeometricum sp. a new haloarchaeum isolate from saline soil.</title>
        <authorList>
            <person name="Strakova D."/>
            <person name="Galisteo C."/>
            <person name="Sanchez-Porro C."/>
            <person name="Ventosa A."/>
        </authorList>
    </citation>
    <scope>NUCLEOTIDE SEQUENCE [LARGE SCALE GENOMIC DNA]</scope>
    <source>
        <strain evidence="6 7">S1BR25-6</strain>
    </source>
</reference>